<dbReference type="InterPro" id="IPR050465">
    <property type="entry name" value="UPF0194_transport"/>
</dbReference>
<evidence type="ECO:0000259" key="6">
    <source>
        <dbReference type="Pfam" id="PF25989"/>
    </source>
</evidence>
<dbReference type="Pfam" id="PF25989">
    <property type="entry name" value="YknX_C"/>
    <property type="match status" value="1"/>
</dbReference>
<evidence type="ECO:0000256" key="4">
    <source>
        <dbReference type="SAM" id="Phobius"/>
    </source>
</evidence>
<keyword evidence="4" id="KW-1133">Transmembrane helix</keyword>
<feature type="domain" description="YknX-like C-terminal permuted SH3-like" evidence="6">
    <location>
        <begin position="340"/>
        <end position="406"/>
    </location>
</feature>
<feature type="transmembrane region" description="Helical" evidence="4">
    <location>
        <begin position="6"/>
        <end position="24"/>
    </location>
</feature>
<keyword evidence="4" id="KW-0812">Transmembrane</keyword>
<reference evidence="8 9" key="1">
    <citation type="submission" date="2021-05" db="EMBL/GenBank/DDBJ databases">
        <title>Novel Bacillus species.</title>
        <authorList>
            <person name="Liu G."/>
        </authorList>
    </citation>
    <scope>NUCLEOTIDE SEQUENCE [LARGE SCALE GENOMIC DNA]</scope>
    <source>
        <strain evidence="9">FJAT-49780</strain>
    </source>
</reference>
<dbReference type="InterPro" id="IPR058636">
    <property type="entry name" value="Beta-barrel_YknX"/>
</dbReference>
<dbReference type="PANTHER" id="PTHR32347:SF14">
    <property type="entry name" value="EFFLUX SYSTEM COMPONENT YKNX-RELATED"/>
    <property type="match status" value="1"/>
</dbReference>
<dbReference type="InterPro" id="IPR058639">
    <property type="entry name" value="BSH_YknX-like"/>
</dbReference>
<keyword evidence="2 3" id="KW-0175">Coiled coil</keyword>
<dbReference type="InterPro" id="IPR058637">
    <property type="entry name" value="YknX-like_C"/>
</dbReference>
<dbReference type="EMBL" id="JAGYPG010000003">
    <property type="protein sequence ID" value="MBS4197038.1"/>
    <property type="molecule type" value="Genomic_DNA"/>
</dbReference>
<protein>
    <submittedName>
        <fullName evidence="8">HlyD family efflux transporter periplasmic adaptor subunit</fullName>
    </submittedName>
</protein>
<dbReference type="AlphaFoldDB" id="A0A942THH3"/>
<dbReference type="Gene3D" id="2.40.50.100">
    <property type="match status" value="1"/>
</dbReference>
<dbReference type="RefSeq" id="WP_213126231.1">
    <property type="nucleotide sequence ID" value="NZ_JAGYPG010000003.1"/>
</dbReference>
<evidence type="ECO:0000313" key="8">
    <source>
        <dbReference type="EMBL" id="MBS4197038.1"/>
    </source>
</evidence>
<dbReference type="Gene3D" id="2.40.420.20">
    <property type="match status" value="1"/>
</dbReference>
<accession>A0A942THH3</accession>
<keyword evidence="4" id="KW-0472">Membrane</keyword>
<sequence length="412" mass="45925">MKKKYWFWILSIIVVLAIGITIFLSMNKGPKMADNPISETPITVQKAKEEELIETILVTGKIVPEDEQKIFLEPEKGEISEYKVEENQTVKAGDPLFIYDSSKLKTQFNRAVRERDLIQGRAKTEQNQIAEMNKKIANTKKKVGVPQKVKSADPEAEDETIIPVTQDDVNHLMNEKIQLEIQYEGTKAEIEGAQEQINELDAQIKAMTVTSKIDGIVVKVNKNTVKSETGANEPVIHITSSEPFKVIGTMSEFDAVKIQKDQAVVVRPKVYKDREWRGVVESVSQFPNDEGGGEDFGGGMGGGNVTMYPFKVAITDNTSELRQGFHVSLEVKISGEGKSLVVPHMAIVDEDGMSVIYVLKDGKLERREIQTGKMNDEFIEVTNGISLGELVVTMPFEGMHDGMEVVSYDEVK</sequence>
<name>A0A942THH3_9BACI</name>
<dbReference type="Gene3D" id="2.40.30.170">
    <property type="match status" value="1"/>
</dbReference>
<proteinExistence type="predicted"/>
<dbReference type="Pfam" id="PF25990">
    <property type="entry name" value="Beta-barrel_YknX"/>
    <property type="match status" value="1"/>
</dbReference>
<dbReference type="Proteomes" id="UP000681414">
    <property type="component" value="Unassembled WGS sequence"/>
</dbReference>
<comment type="caution">
    <text evidence="8">The sequence shown here is derived from an EMBL/GenBank/DDBJ whole genome shotgun (WGS) entry which is preliminary data.</text>
</comment>
<comment type="subcellular location">
    <subcellularLocation>
        <location evidence="1">Cell envelope</location>
    </subcellularLocation>
</comment>
<gene>
    <name evidence="8" type="ORF">KHA97_18460</name>
</gene>
<dbReference type="PANTHER" id="PTHR32347">
    <property type="entry name" value="EFFLUX SYSTEM COMPONENT YKNX-RELATED"/>
    <property type="match status" value="1"/>
</dbReference>
<dbReference type="Pfam" id="PF25984">
    <property type="entry name" value="BSH_YknX"/>
    <property type="match status" value="1"/>
</dbReference>
<feature type="coiled-coil region" evidence="3">
    <location>
        <begin position="169"/>
        <end position="210"/>
    </location>
</feature>
<evidence type="ECO:0000256" key="2">
    <source>
        <dbReference type="ARBA" id="ARBA00023054"/>
    </source>
</evidence>
<evidence type="ECO:0000313" key="9">
    <source>
        <dbReference type="Proteomes" id="UP000681414"/>
    </source>
</evidence>
<feature type="domain" description="YknX-like barrel-sandwich hybrid" evidence="5">
    <location>
        <begin position="68"/>
        <end position="238"/>
    </location>
</feature>
<evidence type="ECO:0000259" key="7">
    <source>
        <dbReference type="Pfam" id="PF25990"/>
    </source>
</evidence>
<evidence type="ECO:0000256" key="1">
    <source>
        <dbReference type="ARBA" id="ARBA00004196"/>
    </source>
</evidence>
<keyword evidence="9" id="KW-1185">Reference proteome</keyword>
<organism evidence="8 9">
    <name type="scientific">Lederbergia citri</name>
    <dbReference type="NCBI Taxonomy" id="2833580"/>
    <lineage>
        <taxon>Bacteria</taxon>
        <taxon>Bacillati</taxon>
        <taxon>Bacillota</taxon>
        <taxon>Bacilli</taxon>
        <taxon>Bacillales</taxon>
        <taxon>Bacillaceae</taxon>
        <taxon>Lederbergia</taxon>
    </lineage>
</organism>
<feature type="domain" description="YknX-like beta-barrel" evidence="7">
    <location>
        <begin position="244"/>
        <end position="331"/>
    </location>
</feature>
<dbReference type="GO" id="GO:0030313">
    <property type="term" value="C:cell envelope"/>
    <property type="evidence" value="ECO:0007669"/>
    <property type="project" value="UniProtKB-SubCell"/>
</dbReference>
<evidence type="ECO:0000256" key="3">
    <source>
        <dbReference type="SAM" id="Coils"/>
    </source>
</evidence>
<evidence type="ECO:0000259" key="5">
    <source>
        <dbReference type="Pfam" id="PF25984"/>
    </source>
</evidence>